<proteinExistence type="predicted"/>
<accession>A0A0A9YYE2</accession>
<feature type="non-terminal residue" evidence="1">
    <location>
        <position position="155"/>
    </location>
</feature>
<gene>
    <name evidence="1" type="primary">RDRP_1</name>
    <name evidence="1" type="ORF">CM83_102610</name>
</gene>
<dbReference type="AlphaFoldDB" id="A0A0A9YYE2"/>
<reference evidence="1" key="1">
    <citation type="journal article" date="2014" name="PLoS ONE">
        <title>Transcriptome-Based Identification of ABC Transporters in the Western Tarnished Plant Bug Lygus hesperus.</title>
        <authorList>
            <person name="Hull J.J."/>
            <person name="Chaney K."/>
            <person name="Geib S.M."/>
            <person name="Fabrick J.A."/>
            <person name="Brent C.S."/>
            <person name="Walsh D."/>
            <person name="Lavine L.C."/>
        </authorList>
    </citation>
    <scope>NUCLEOTIDE SEQUENCE</scope>
</reference>
<sequence>LYNFIFFQDTEDEFVTYIRRNRVLLRAYDLCAKIMNDEYSSSLRMKYVDEFEAFVGYRCPRDVVQAIEAAAVDTTAVDTVVTSGNTTEVAPSVTLGTNDTQVVAGDVGGDEPIQQAEVTVPVATEGTTDVVAEVVAEIAAEGAPEVAVEEATEVA</sequence>
<dbReference type="EMBL" id="GBHO01007511">
    <property type="protein sequence ID" value="JAG36093.1"/>
    <property type="molecule type" value="Transcribed_RNA"/>
</dbReference>
<protein>
    <submittedName>
        <fullName evidence="1">Replicase large subunit</fullName>
    </submittedName>
</protein>
<reference evidence="1" key="2">
    <citation type="submission" date="2014-07" db="EMBL/GenBank/DDBJ databases">
        <authorList>
            <person name="Hull J."/>
        </authorList>
    </citation>
    <scope>NUCLEOTIDE SEQUENCE</scope>
</reference>
<evidence type="ECO:0000313" key="1">
    <source>
        <dbReference type="EMBL" id="JAG36093.1"/>
    </source>
</evidence>
<name>A0A0A9YYE2_LYGHE</name>
<feature type="non-terminal residue" evidence="1">
    <location>
        <position position="1"/>
    </location>
</feature>
<organism evidence="1">
    <name type="scientific">Lygus hesperus</name>
    <name type="common">Western plant bug</name>
    <dbReference type="NCBI Taxonomy" id="30085"/>
    <lineage>
        <taxon>Eukaryota</taxon>
        <taxon>Metazoa</taxon>
        <taxon>Ecdysozoa</taxon>
        <taxon>Arthropoda</taxon>
        <taxon>Hexapoda</taxon>
        <taxon>Insecta</taxon>
        <taxon>Pterygota</taxon>
        <taxon>Neoptera</taxon>
        <taxon>Paraneoptera</taxon>
        <taxon>Hemiptera</taxon>
        <taxon>Heteroptera</taxon>
        <taxon>Panheteroptera</taxon>
        <taxon>Cimicomorpha</taxon>
        <taxon>Miridae</taxon>
        <taxon>Mirini</taxon>
        <taxon>Lygus</taxon>
    </lineage>
</organism>